<name>A0ABQ0M2S4_MYCCL</name>
<dbReference type="EMBL" id="DF849506">
    <property type="protein sequence ID" value="GAT57599.1"/>
    <property type="molecule type" value="Genomic_DNA"/>
</dbReference>
<reference evidence="3" key="1">
    <citation type="submission" date="2014-09" db="EMBL/GenBank/DDBJ databases">
        <title>Genome sequence of the luminous mushroom Mycena chlorophos for searching fungal bioluminescence genes.</title>
        <authorList>
            <person name="Tanaka Y."/>
            <person name="Kasuga D."/>
            <person name="Oba Y."/>
            <person name="Hase S."/>
            <person name="Sato K."/>
            <person name="Oba Y."/>
            <person name="Sakakibara Y."/>
        </authorList>
    </citation>
    <scope>NUCLEOTIDE SEQUENCE</scope>
</reference>
<keyword evidence="4" id="KW-1185">Reference proteome</keyword>
<dbReference type="Proteomes" id="UP000815677">
    <property type="component" value="Unassembled WGS sequence"/>
</dbReference>
<evidence type="ECO:0000256" key="1">
    <source>
        <dbReference type="SAM" id="Coils"/>
    </source>
</evidence>
<evidence type="ECO:0000313" key="4">
    <source>
        <dbReference type="Proteomes" id="UP000815677"/>
    </source>
</evidence>
<keyword evidence="1" id="KW-0175">Coiled coil</keyword>
<gene>
    <name evidence="3" type="ORF">MCHLO_14111</name>
</gene>
<organism evidence="3 4">
    <name type="scientific">Mycena chlorophos</name>
    <name type="common">Agaric fungus</name>
    <name type="synonym">Agaricus chlorophos</name>
    <dbReference type="NCBI Taxonomy" id="658473"/>
    <lineage>
        <taxon>Eukaryota</taxon>
        <taxon>Fungi</taxon>
        <taxon>Dikarya</taxon>
        <taxon>Basidiomycota</taxon>
        <taxon>Agaricomycotina</taxon>
        <taxon>Agaricomycetes</taxon>
        <taxon>Agaricomycetidae</taxon>
        <taxon>Agaricales</taxon>
        <taxon>Marasmiineae</taxon>
        <taxon>Mycenaceae</taxon>
        <taxon>Mycena</taxon>
    </lineage>
</organism>
<proteinExistence type="predicted"/>
<evidence type="ECO:0000256" key="2">
    <source>
        <dbReference type="SAM" id="MobiDB-lite"/>
    </source>
</evidence>
<protein>
    <submittedName>
        <fullName evidence="3">Uncharacterized protein</fullName>
    </submittedName>
</protein>
<evidence type="ECO:0000313" key="3">
    <source>
        <dbReference type="EMBL" id="GAT57599.1"/>
    </source>
</evidence>
<feature type="coiled-coil region" evidence="1">
    <location>
        <begin position="153"/>
        <end position="204"/>
    </location>
</feature>
<feature type="region of interest" description="Disordered" evidence="2">
    <location>
        <begin position="82"/>
        <end position="109"/>
    </location>
</feature>
<accession>A0ABQ0M2S4</accession>
<sequence>MVRARIHTYDLLLKASLSECTTYIEQPVAAHGSLRPSQNTFLARMSPPLVTADSAPECPQERAQAVPNLQILVVAPKRTNHRRADSKAARCPTRGEEAKRLRRERDSAMPRAEGKEVCFQWFTGILDPRDTTLGSSLRSPFCPLPRDSARPTLRQLIDANADLQAELDVRKDERDCALLRVEELELLRDTATVLSTEVEQLKDEKERFCGEWEHAQHQLRAAEEQTALLTQANAAL</sequence>